<proteinExistence type="predicted"/>
<dbReference type="HOGENOM" id="CLU_065962_0_0_11"/>
<dbReference type="CDD" id="cd02511">
    <property type="entry name" value="Beta4Glucosyltransferase"/>
    <property type="match status" value="1"/>
</dbReference>
<dbReference type="Proteomes" id="UP000008975">
    <property type="component" value="Chromosome"/>
</dbReference>
<evidence type="ECO:0000313" key="3">
    <source>
        <dbReference type="Proteomes" id="UP000008975"/>
    </source>
</evidence>
<organism evidence="2 3">
    <name type="scientific">Microbacterium testaceum (strain StLB037)</name>
    <dbReference type="NCBI Taxonomy" id="979556"/>
    <lineage>
        <taxon>Bacteria</taxon>
        <taxon>Bacillati</taxon>
        <taxon>Actinomycetota</taxon>
        <taxon>Actinomycetes</taxon>
        <taxon>Micrococcales</taxon>
        <taxon>Microbacteriaceae</taxon>
        <taxon>Microbacterium</taxon>
    </lineage>
</organism>
<dbReference type="Pfam" id="PF00535">
    <property type="entry name" value="Glycos_transf_2"/>
    <property type="match status" value="1"/>
</dbReference>
<dbReference type="RefSeq" id="WP_013585350.1">
    <property type="nucleotide sequence ID" value="NC_015125.1"/>
</dbReference>
<accession>E8NFF2</accession>
<dbReference type="InterPro" id="IPR001173">
    <property type="entry name" value="Glyco_trans_2-like"/>
</dbReference>
<dbReference type="AlphaFoldDB" id="E8NFF2"/>
<dbReference type="PANTHER" id="PTHR43630">
    <property type="entry name" value="POLY-BETA-1,6-N-ACETYL-D-GLUCOSAMINE SYNTHASE"/>
    <property type="match status" value="1"/>
</dbReference>
<dbReference type="EMBL" id="AP012052">
    <property type="protein sequence ID" value="BAJ75225.1"/>
    <property type="molecule type" value="Genomic_DNA"/>
</dbReference>
<dbReference type="OrthoDB" id="9815923at2"/>
<reference evidence="2 3" key="1">
    <citation type="journal article" date="2011" name="J. Bacteriol.">
        <title>Genome sequence of Microbacterium testaceum StLB037, an N-acylhomoserine lactone-degrading bacterium isolated from potato leaves.</title>
        <authorList>
            <person name="Morohoshi T."/>
            <person name="Wang W.-Z."/>
            <person name="Someya N."/>
            <person name="Ikeda T."/>
        </authorList>
    </citation>
    <scope>NUCLEOTIDE SEQUENCE [LARGE SCALE GENOMIC DNA]</scope>
    <source>
        <strain evidence="2 3">StLB037</strain>
    </source>
</reference>
<protein>
    <submittedName>
        <fullName evidence="2">Glycosyltransferase</fullName>
    </submittedName>
</protein>
<dbReference type="PANTHER" id="PTHR43630:SF2">
    <property type="entry name" value="GLYCOSYLTRANSFERASE"/>
    <property type="match status" value="1"/>
</dbReference>
<sequence length="279" mass="31731">MSSKIPITALVQTKNEEVGITACLAGLSDFDEVIVVDSNSTDRTVALAEQHGAHVVNFTWDGKYPKKKQWQLEHVTTRHPWVFFVDADEVPSERLKAELVDLISRTDAAAIDVDLDYVFAGRILRHGHRVTKRCVVHRDRVRFPEMNDLGAPGMGELEGHYQPRANGVVVKARGRILHNDLDPVSSWFSRHNRYSDWEAHLRSNSALRADIAKKRTRKGRFFDAVPFKPALFFLYAYVARLGFLDGRAGFDYATALAMYYWQIGVKYRELQRNATVAAK</sequence>
<dbReference type="SUPFAM" id="SSF53448">
    <property type="entry name" value="Nucleotide-diphospho-sugar transferases"/>
    <property type="match status" value="1"/>
</dbReference>
<evidence type="ECO:0000259" key="1">
    <source>
        <dbReference type="Pfam" id="PF00535"/>
    </source>
</evidence>
<dbReference type="Gene3D" id="3.90.550.10">
    <property type="entry name" value="Spore Coat Polysaccharide Biosynthesis Protein SpsA, Chain A"/>
    <property type="match status" value="1"/>
</dbReference>
<evidence type="ECO:0000313" key="2">
    <source>
        <dbReference type="EMBL" id="BAJ75225.1"/>
    </source>
</evidence>
<reference key="2">
    <citation type="submission" date="2011-02" db="EMBL/GenBank/DDBJ databases">
        <title>Genome sequence of Microbacterium testaceum StLB037.</title>
        <authorList>
            <person name="Morohoshi T."/>
            <person name="Wang W.Z."/>
            <person name="Someya N."/>
            <person name="Ikeda T."/>
        </authorList>
    </citation>
    <scope>NUCLEOTIDE SEQUENCE</scope>
    <source>
        <strain>StLB037</strain>
    </source>
</reference>
<dbReference type="KEGG" id="mts:MTES_2261"/>
<dbReference type="InterPro" id="IPR029044">
    <property type="entry name" value="Nucleotide-diphossugar_trans"/>
</dbReference>
<name>E8NFF2_MICTS</name>
<dbReference type="STRING" id="979556.MTES_2261"/>
<dbReference type="eggNOG" id="COG0463">
    <property type="taxonomic scope" value="Bacteria"/>
</dbReference>
<gene>
    <name evidence="2" type="ordered locus">MTES_2261</name>
</gene>
<feature type="domain" description="Glycosyltransferase 2-like" evidence="1">
    <location>
        <begin position="10"/>
        <end position="142"/>
    </location>
</feature>